<dbReference type="GO" id="GO:0000139">
    <property type="term" value="C:Golgi membrane"/>
    <property type="evidence" value="ECO:0007669"/>
    <property type="project" value="UniProtKB-SubCell"/>
</dbReference>
<sequence length="79" mass="9634">MDESLILLKHLLCWGDEDVLTVARNVRKDYYRSYLSPQTVHTLQHYNSADYKIYNHFKERLEKQIQEFGKSRMKRKLED</sequence>
<comment type="caution">
    <text evidence="10">The sequence shown here is derived from an EMBL/GenBank/DDBJ whole genome shotgun (WGS) entry which is preliminary data.</text>
</comment>
<dbReference type="AlphaFoldDB" id="A0AAE1P6X8"/>
<evidence type="ECO:0000256" key="5">
    <source>
        <dbReference type="ARBA" id="ARBA00022968"/>
    </source>
</evidence>
<proteinExistence type="inferred from homology"/>
<evidence type="ECO:0000256" key="6">
    <source>
        <dbReference type="ARBA" id="ARBA00022989"/>
    </source>
</evidence>
<dbReference type="EMBL" id="JAWZYT010002753">
    <property type="protein sequence ID" value="KAK4302311.1"/>
    <property type="molecule type" value="Genomic_DNA"/>
</dbReference>
<accession>A0AAE1P6X8</accession>
<evidence type="ECO:0000313" key="11">
    <source>
        <dbReference type="Proteomes" id="UP001292094"/>
    </source>
</evidence>
<evidence type="ECO:0000256" key="4">
    <source>
        <dbReference type="ARBA" id="ARBA00022692"/>
    </source>
</evidence>
<keyword evidence="11" id="KW-1185">Reference proteome</keyword>
<evidence type="ECO:0000313" key="10">
    <source>
        <dbReference type="EMBL" id="KAK4302311.1"/>
    </source>
</evidence>
<evidence type="ECO:0000256" key="1">
    <source>
        <dbReference type="ARBA" id="ARBA00004323"/>
    </source>
</evidence>
<evidence type="ECO:0000256" key="8">
    <source>
        <dbReference type="ARBA" id="ARBA00023136"/>
    </source>
</evidence>
<dbReference type="GO" id="GO:0001733">
    <property type="term" value="F:galactosylceramide sulfotransferase activity"/>
    <property type="evidence" value="ECO:0007669"/>
    <property type="project" value="InterPro"/>
</dbReference>
<evidence type="ECO:0000256" key="2">
    <source>
        <dbReference type="ARBA" id="ARBA00008124"/>
    </source>
</evidence>
<keyword evidence="3" id="KW-0808">Transferase</keyword>
<dbReference type="PANTHER" id="PTHR14647">
    <property type="entry name" value="GALACTOSE-3-O-SULFOTRANSFERASE"/>
    <property type="match status" value="1"/>
</dbReference>
<keyword evidence="4" id="KW-0812">Transmembrane</keyword>
<dbReference type="Proteomes" id="UP001292094">
    <property type="component" value="Unassembled WGS sequence"/>
</dbReference>
<gene>
    <name evidence="10" type="ORF">Pmani_025595</name>
</gene>
<keyword evidence="6" id="KW-1133">Transmembrane helix</keyword>
<dbReference type="InterPro" id="IPR027417">
    <property type="entry name" value="P-loop_NTPase"/>
</dbReference>
<reference evidence="10" key="1">
    <citation type="submission" date="2023-11" db="EMBL/GenBank/DDBJ databases">
        <title>Genome assemblies of two species of porcelain crab, Petrolisthes cinctipes and Petrolisthes manimaculis (Anomura: Porcellanidae).</title>
        <authorList>
            <person name="Angst P."/>
        </authorList>
    </citation>
    <scope>NUCLEOTIDE SEQUENCE</scope>
    <source>
        <strain evidence="10">PB745_02</strain>
        <tissue evidence="10">Gill</tissue>
    </source>
</reference>
<dbReference type="PANTHER" id="PTHR14647:SF87">
    <property type="entry name" value="PUTATIVE-RELATED"/>
    <property type="match status" value="1"/>
</dbReference>
<keyword evidence="9" id="KW-0325">Glycoprotein</keyword>
<dbReference type="GO" id="GO:0009247">
    <property type="term" value="P:glycolipid biosynthetic process"/>
    <property type="evidence" value="ECO:0007669"/>
    <property type="project" value="InterPro"/>
</dbReference>
<comment type="subcellular location">
    <subcellularLocation>
        <location evidence="1">Golgi apparatus membrane</location>
        <topology evidence="1">Single-pass type II membrane protein</topology>
    </subcellularLocation>
</comment>
<evidence type="ECO:0000256" key="9">
    <source>
        <dbReference type="ARBA" id="ARBA00023180"/>
    </source>
</evidence>
<name>A0AAE1P6X8_9EUCA</name>
<evidence type="ECO:0000256" key="3">
    <source>
        <dbReference type="ARBA" id="ARBA00022679"/>
    </source>
</evidence>
<dbReference type="InterPro" id="IPR009729">
    <property type="entry name" value="Gal-3-0_sulfotransfrase"/>
</dbReference>
<keyword evidence="5" id="KW-0735">Signal-anchor</keyword>
<dbReference type="Gene3D" id="3.40.50.300">
    <property type="entry name" value="P-loop containing nucleotide triphosphate hydrolases"/>
    <property type="match status" value="1"/>
</dbReference>
<comment type="similarity">
    <text evidence="2">Belongs to the galactose-3-O-sulfotransferase family.</text>
</comment>
<keyword evidence="7" id="KW-0333">Golgi apparatus</keyword>
<protein>
    <submittedName>
        <fullName evidence="10">Uncharacterized protein</fullName>
    </submittedName>
</protein>
<dbReference type="Pfam" id="PF06990">
    <property type="entry name" value="Gal-3-0_sulfotr"/>
    <property type="match status" value="1"/>
</dbReference>
<keyword evidence="8" id="KW-0472">Membrane</keyword>
<evidence type="ECO:0000256" key="7">
    <source>
        <dbReference type="ARBA" id="ARBA00023034"/>
    </source>
</evidence>
<organism evidence="10 11">
    <name type="scientific">Petrolisthes manimaculis</name>
    <dbReference type="NCBI Taxonomy" id="1843537"/>
    <lineage>
        <taxon>Eukaryota</taxon>
        <taxon>Metazoa</taxon>
        <taxon>Ecdysozoa</taxon>
        <taxon>Arthropoda</taxon>
        <taxon>Crustacea</taxon>
        <taxon>Multicrustacea</taxon>
        <taxon>Malacostraca</taxon>
        <taxon>Eumalacostraca</taxon>
        <taxon>Eucarida</taxon>
        <taxon>Decapoda</taxon>
        <taxon>Pleocyemata</taxon>
        <taxon>Anomura</taxon>
        <taxon>Galatheoidea</taxon>
        <taxon>Porcellanidae</taxon>
        <taxon>Petrolisthes</taxon>
    </lineage>
</organism>